<keyword evidence="2" id="KW-1185">Reference proteome</keyword>
<protein>
    <submittedName>
        <fullName evidence="1">Uncharacterized protein</fullName>
    </submittedName>
</protein>
<organism evidence="1 2">
    <name type="scientific">Dallia pectoralis</name>
    <name type="common">Alaska blackfish</name>
    <dbReference type="NCBI Taxonomy" id="75939"/>
    <lineage>
        <taxon>Eukaryota</taxon>
        <taxon>Metazoa</taxon>
        <taxon>Chordata</taxon>
        <taxon>Craniata</taxon>
        <taxon>Vertebrata</taxon>
        <taxon>Euteleostomi</taxon>
        <taxon>Actinopterygii</taxon>
        <taxon>Neopterygii</taxon>
        <taxon>Teleostei</taxon>
        <taxon>Protacanthopterygii</taxon>
        <taxon>Esociformes</taxon>
        <taxon>Umbridae</taxon>
        <taxon>Dallia</taxon>
    </lineage>
</organism>
<dbReference type="EMBL" id="CM055734">
    <property type="protein sequence ID" value="KAJ8008823.1"/>
    <property type="molecule type" value="Genomic_DNA"/>
</dbReference>
<proteinExistence type="predicted"/>
<gene>
    <name evidence="1" type="ORF">DPEC_G00082420</name>
</gene>
<reference evidence="1" key="1">
    <citation type="submission" date="2021-05" db="EMBL/GenBank/DDBJ databases">
        <authorList>
            <person name="Pan Q."/>
            <person name="Jouanno E."/>
            <person name="Zahm M."/>
            <person name="Klopp C."/>
            <person name="Cabau C."/>
            <person name="Louis A."/>
            <person name="Berthelot C."/>
            <person name="Parey E."/>
            <person name="Roest Crollius H."/>
            <person name="Montfort J."/>
            <person name="Robinson-Rechavi M."/>
            <person name="Bouchez O."/>
            <person name="Lampietro C."/>
            <person name="Lopez Roques C."/>
            <person name="Donnadieu C."/>
            <person name="Postlethwait J."/>
            <person name="Bobe J."/>
            <person name="Dillon D."/>
            <person name="Chandos A."/>
            <person name="von Hippel F."/>
            <person name="Guiguen Y."/>
        </authorList>
    </citation>
    <scope>NUCLEOTIDE SEQUENCE</scope>
    <source>
        <strain evidence="1">YG-Jan2019</strain>
    </source>
</reference>
<evidence type="ECO:0000313" key="2">
    <source>
        <dbReference type="Proteomes" id="UP001157502"/>
    </source>
</evidence>
<accession>A0ACC2GYW7</accession>
<evidence type="ECO:0000313" key="1">
    <source>
        <dbReference type="EMBL" id="KAJ8008823.1"/>
    </source>
</evidence>
<dbReference type="Proteomes" id="UP001157502">
    <property type="component" value="Chromosome 7"/>
</dbReference>
<name>A0ACC2GYW7_DALPE</name>
<sequence>MPAVQQQESKMGGKELVDLTSGPHISQNQVKKDLTKRTCVLMPIDTAAQSQGKDRKDPATLFLHQHQRTMENHRRLPEELARIEEELGDCLRKEVERQRMLNVIRQEDNRLRWSSLCFLQLNQRLKRPVVSSYYKNIPMYIYCLPIQTVAKNRGYYNKKRKKWIL</sequence>
<comment type="caution">
    <text evidence="1">The sequence shown here is derived from an EMBL/GenBank/DDBJ whole genome shotgun (WGS) entry which is preliminary data.</text>
</comment>